<name>A0A3M6TB60_POCDA</name>
<protein>
    <recommendedName>
        <fullName evidence="2">C2H2-type domain-containing protein</fullName>
    </recommendedName>
</protein>
<keyword evidence="4" id="KW-1185">Reference proteome</keyword>
<feature type="non-terminal residue" evidence="3">
    <location>
        <position position="1"/>
    </location>
</feature>
<accession>A0A3M6TB60</accession>
<comment type="caution">
    <text evidence="3">The sequence shown here is derived from an EMBL/GenBank/DDBJ whole genome shotgun (WGS) entry which is preliminary data.</text>
</comment>
<feature type="compositionally biased region" description="Basic residues" evidence="1">
    <location>
        <begin position="108"/>
        <end position="119"/>
    </location>
</feature>
<dbReference type="InterPro" id="IPR013087">
    <property type="entry name" value="Znf_C2H2_type"/>
</dbReference>
<sequence length="216" mass="24131">VHVVESSSIADHCRTYALSYSTDSDFQGHCSHSHNETCAQCCQLQEVLSILESECSSAYEENGIRAWRAFNVGPGKLLPWSQFEGVLQVPETLEVVDPPSQKLSTKPSFKKVRHRHVNKKSASDPNAASDANSREQEGDDGENEQALPLFPCPKEGCIKTYSRFVSLQAHLDTGKHKRLPEQETLYDKAKRGYTSKLMDEGSRISTVQLQCEEQNS</sequence>
<dbReference type="EMBL" id="RCHS01003975">
    <property type="protein sequence ID" value="RMX38625.1"/>
    <property type="molecule type" value="Genomic_DNA"/>
</dbReference>
<evidence type="ECO:0000259" key="2">
    <source>
        <dbReference type="PROSITE" id="PS00028"/>
    </source>
</evidence>
<dbReference type="PANTHER" id="PTHR33845">
    <property type="entry name" value="C2H2-TYPE DOMAIN-CONTAINING PROTEIN"/>
    <property type="match status" value="1"/>
</dbReference>
<evidence type="ECO:0000256" key="1">
    <source>
        <dbReference type="SAM" id="MobiDB-lite"/>
    </source>
</evidence>
<dbReference type="PANTHER" id="PTHR33845:SF1">
    <property type="entry name" value="C2H2-TYPE DOMAIN-CONTAINING PROTEIN"/>
    <property type="match status" value="1"/>
</dbReference>
<proteinExistence type="predicted"/>
<dbReference type="AlphaFoldDB" id="A0A3M6TB60"/>
<feature type="region of interest" description="Disordered" evidence="1">
    <location>
        <begin position="96"/>
        <end position="148"/>
    </location>
</feature>
<dbReference type="PROSITE" id="PS00028">
    <property type="entry name" value="ZINC_FINGER_C2H2_1"/>
    <property type="match status" value="1"/>
</dbReference>
<gene>
    <name evidence="3" type="ORF">pdam_00025664</name>
</gene>
<evidence type="ECO:0000313" key="3">
    <source>
        <dbReference type="EMBL" id="RMX38625.1"/>
    </source>
</evidence>
<dbReference type="OrthoDB" id="5982659at2759"/>
<organism evidence="3 4">
    <name type="scientific">Pocillopora damicornis</name>
    <name type="common">Cauliflower coral</name>
    <name type="synonym">Millepora damicornis</name>
    <dbReference type="NCBI Taxonomy" id="46731"/>
    <lineage>
        <taxon>Eukaryota</taxon>
        <taxon>Metazoa</taxon>
        <taxon>Cnidaria</taxon>
        <taxon>Anthozoa</taxon>
        <taxon>Hexacorallia</taxon>
        <taxon>Scleractinia</taxon>
        <taxon>Astrocoeniina</taxon>
        <taxon>Pocilloporidae</taxon>
        <taxon>Pocillopora</taxon>
    </lineage>
</organism>
<reference evidence="3 4" key="1">
    <citation type="journal article" date="2018" name="Sci. Rep.">
        <title>Comparative analysis of the Pocillopora damicornis genome highlights role of immune system in coral evolution.</title>
        <authorList>
            <person name="Cunning R."/>
            <person name="Bay R.A."/>
            <person name="Gillette P."/>
            <person name="Baker A.C."/>
            <person name="Traylor-Knowles N."/>
        </authorList>
    </citation>
    <scope>NUCLEOTIDE SEQUENCE [LARGE SCALE GENOMIC DNA]</scope>
    <source>
        <strain evidence="3">RSMAS</strain>
        <tissue evidence="3">Whole animal</tissue>
    </source>
</reference>
<dbReference type="Proteomes" id="UP000275408">
    <property type="component" value="Unassembled WGS sequence"/>
</dbReference>
<evidence type="ECO:0000313" key="4">
    <source>
        <dbReference type="Proteomes" id="UP000275408"/>
    </source>
</evidence>
<feature type="domain" description="C2H2-type" evidence="2">
    <location>
        <begin position="152"/>
        <end position="176"/>
    </location>
</feature>